<dbReference type="InterPro" id="IPR002833">
    <property type="entry name" value="PTH2"/>
</dbReference>
<evidence type="ECO:0000313" key="4">
    <source>
        <dbReference type="EMBL" id="MFC5005072.1"/>
    </source>
</evidence>
<dbReference type="SUPFAM" id="SSF102462">
    <property type="entry name" value="Peptidyl-tRNA hydrolase II"/>
    <property type="match status" value="1"/>
</dbReference>
<proteinExistence type="predicted"/>
<evidence type="ECO:0000256" key="3">
    <source>
        <dbReference type="ARBA" id="ARBA00048707"/>
    </source>
</evidence>
<dbReference type="Gene3D" id="3.40.1490.10">
    <property type="entry name" value="Bit1"/>
    <property type="match status" value="1"/>
</dbReference>
<dbReference type="GO" id="GO:0016787">
    <property type="term" value="F:hydrolase activity"/>
    <property type="evidence" value="ECO:0007669"/>
    <property type="project" value="UniProtKB-KW"/>
</dbReference>
<dbReference type="InterPro" id="IPR023476">
    <property type="entry name" value="Pep_tRNA_hydro_II_dom_sf"/>
</dbReference>
<keyword evidence="2 4" id="KW-0378">Hydrolase</keyword>
<comment type="catalytic activity">
    <reaction evidence="3">
        <text>an N-acyl-L-alpha-aminoacyl-tRNA + H2O = an N-acyl-L-amino acid + a tRNA + H(+)</text>
        <dbReference type="Rhea" id="RHEA:54448"/>
        <dbReference type="Rhea" id="RHEA-COMP:10123"/>
        <dbReference type="Rhea" id="RHEA-COMP:13883"/>
        <dbReference type="ChEBI" id="CHEBI:15377"/>
        <dbReference type="ChEBI" id="CHEBI:15378"/>
        <dbReference type="ChEBI" id="CHEBI:59874"/>
        <dbReference type="ChEBI" id="CHEBI:78442"/>
        <dbReference type="ChEBI" id="CHEBI:138191"/>
        <dbReference type="EC" id="3.1.1.29"/>
    </reaction>
</comment>
<dbReference type="EMBL" id="JBHSIU010000068">
    <property type="protein sequence ID" value="MFC5005072.1"/>
    <property type="molecule type" value="Genomic_DNA"/>
</dbReference>
<evidence type="ECO:0000313" key="5">
    <source>
        <dbReference type="Proteomes" id="UP001595912"/>
    </source>
</evidence>
<protein>
    <recommendedName>
        <fullName evidence="1">peptidyl-tRNA hydrolase</fullName>
        <ecNumber evidence="1">3.1.1.29</ecNumber>
    </recommendedName>
</protein>
<accession>A0ABV9WCC8</accession>
<comment type="caution">
    <text evidence="4">The sequence shown here is derived from an EMBL/GenBank/DDBJ whole genome shotgun (WGS) entry which is preliminary data.</text>
</comment>
<organism evidence="4 5">
    <name type="scientific">Dactylosporangium cerinum</name>
    <dbReference type="NCBI Taxonomy" id="1434730"/>
    <lineage>
        <taxon>Bacteria</taxon>
        <taxon>Bacillati</taxon>
        <taxon>Actinomycetota</taxon>
        <taxon>Actinomycetes</taxon>
        <taxon>Micromonosporales</taxon>
        <taxon>Micromonosporaceae</taxon>
        <taxon>Dactylosporangium</taxon>
    </lineage>
</organism>
<evidence type="ECO:0000256" key="2">
    <source>
        <dbReference type="ARBA" id="ARBA00022801"/>
    </source>
</evidence>
<name>A0ABV9WCC8_9ACTN</name>
<reference evidence="5" key="1">
    <citation type="journal article" date="2019" name="Int. J. Syst. Evol. Microbiol.">
        <title>The Global Catalogue of Microorganisms (GCM) 10K type strain sequencing project: providing services to taxonomists for standard genome sequencing and annotation.</title>
        <authorList>
            <consortium name="The Broad Institute Genomics Platform"/>
            <consortium name="The Broad Institute Genome Sequencing Center for Infectious Disease"/>
            <person name="Wu L."/>
            <person name="Ma J."/>
        </authorList>
    </citation>
    <scope>NUCLEOTIDE SEQUENCE [LARGE SCALE GENOMIC DNA]</scope>
    <source>
        <strain evidence="5">CGMCC 4.7152</strain>
    </source>
</reference>
<evidence type="ECO:0000256" key="1">
    <source>
        <dbReference type="ARBA" id="ARBA00013260"/>
    </source>
</evidence>
<dbReference type="EC" id="3.1.1.29" evidence="1"/>
<sequence length="107" mass="11423">MVTRADLPPGTQATQATHAALDFAVAHPDAFRDWHTASNTLVLVAACDEDALRRLCRAASVAGHRHTRFHEPDLGGALTAVALEPAAHRLLSHLPIALRGPRGEVKP</sequence>
<dbReference type="Proteomes" id="UP001595912">
    <property type="component" value="Unassembled WGS sequence"/>
</dbReference>
<gene>
    <name evidence="4" type="ORF">ACFPIJ_45480</name>
</gene>
<dbReference type="RefSeq" id="WP_380125803.1">
    <property type="nucleotide sequence ID" value="NZ_JBHSIU010000068.1"/>
</dbReference>
<dbReference type="Pfam" id="PF01981">
    <property type="entry name" value="PTH2"/>
    <property type="match status" value="1"/>
</dbReference>
<keyword evidence="5" id="KW-1185">Reference proteome</keyword>